<proteinExistence type="predicted"/>
<reference evidence="4" key="1">
    <citation type="submission" date="2016-10" db="EMBL/GenBank/DDBJ databases">
        <authorList>
            <person name="Varghese N."/>
            <person name="Submissions S."/>
        </authorList>
    </citation>
    <scope>NUCLEOTIDE SEQUENCE [LARGE SCALE GENOMIC DNA]</scope>
    <source>
        <strain evidence="4">DSM 43163</strain>
    </source>
</reference>
<dbReference type="AlphaFoldDB" id="A0A1H6DZ98"/>
<dbReference type="EMBL" id="FNVO01000027">
    <property type="protein sequence ID" value="SEG90680.1"/>
    <property type="molecule type" value="Genomic_DNA"/>
</dbReference>
<feature type="region of interest" description="Disordered" evidence="1">
    <location>
        <begin position="1"/>
        <end position="31"/>
    </location>
</feature>
<gene>
    <name evidence="3" type="ORF">SAMN04489712_1277</name>
</gene>
<dbReference type="RefSeq" id="WP_103944067.1">
    <property type="nucleotide sequence ID" value="NZ_FNVO01000027.1"/>
</dbReference>
<organism evidence="3 4">
    <name type="scientific">Thermomonospora echinospora</name>
    <dbReference type="NCBI Taxonomy" id="1992"/>
    <lineage>
        <taxon>Bacteria</taxon>
        <taxon>Bacillati</taxon>
        <taxon>Actinomycetota</taxon>
        <taxon>Actinomycetes</taxon>
        <taxon>Streptosporangiales</taxon>
        <taxon>Thermomonosporaceae</taxon>
        <taxon>Thermomonospora</taxon>
    </lineage>
</organism>
<sequence length="68" mass="7597">MAAFKKPFGFQPLEQQLAQRQAEQEARKPAQGKYFDHPTAKYVFIALTVVTVLAHVIALVVFGIMGLH</sequence>
<keyword evidence="2" id="KW-1133">Transmembrane helix</keyword>
<evidence type="ECO:0000256" key="2">
    <source>
        <dbReference type="SAM" id="Phobius"/>
    </source>
</evidence>
<name>A0A1H6DZ98_9ACTN</name>
<feature type="transmembrane region" description="Helical" evidence="2">
    <location>
        <begin position="42"/>
        <end position="67"/>
    </location>
</feature>
<dbReference type="Proteomes" id="UP000236723">
    <property type="component" value="Unassembled WGS sequence"/>
</dbReference>
<evidence type="ECO:0000313" key="4">
    <source>
        <dbReference type="Proteomes" id="UP000236723"/>
    </source>
</evidence>
<feature type="compositionally biased region" description="Low complexity" evidence="1">
    <location>
        <begin position="11"/>
        <end position="21"/>
    </location>
</feature>
<evidence type="ECO:0000313" key="3">
    <source>
        <dbReference type="EMBL" id="SEG90680.1"/>
    </source>
</evidence>
<protein>
    <submittedName>
        <fullName evidence="3">Uncharacterized protein</fullName>
    </submittedName>
</protein>
<dbReference type="OrthoDB" id="3483692at2"/>
<feature type="compositionally biased region" description="Basic and acidic residues" evidence="1">
    <location>
        <begin position="22"/>
        <end position="31"/>
    </location>
</feature>
<accession>A0A1H6DZ98</accession>
<keyword evidence="4" id="KW-1185">Reference proteome</keyword>
<keyword evidence="2" id="KW-0812">Transmembrane</keyword>
<keyword evidence="2" id="KW-0472">Membrane</keyword>
<evidence type="ECO:0000256" key="1">
    <source>
        <dbReference type="SAM" id="MobiDB-lite"/>
    </source>
</evidence>